<comment type="caution">
    <text evidence="1">The sequence shown here is derived from an EMBL/GenBank/DDBJ whole genome shotgun (WGS) entry which is preliminary data.</text>
</comment>
<dbReference type="EMBL" id="MCFK01005111">
    <property type="protein sequence ID" value="RKF60433.1"/>
    <property type="molecule type" value="Genomic_DNA"/>
</dbReference>
<evidence type="ECO:0000313" key="2">
    <source>
        <dbReference type="Proteomes" id="UP000286134"/>
    </source>
</evidence>
<gene>
    <name evidence="1" type="ORF">OnM2_051028</name>
</gene>
<proteinExistence type="predicted"/>
<keyword evidence="2" id="KW-1185">Reference proteome</keyword>
<evidence type="ECO:0000313" key="1">
    <source>
        <dbReference type="EMBL" id="RKF60433.1"/>
    </source>
</evidence>
<protein>
    <submittedName>
        <fullName evidence="1">Uncharacterized protein</fullName>
    </submittedName>
</protein>
<dbReference type="Proteomes" id="UP000286134">
    <property type="component" value="Unassembled WGS sequence"/>
</dbReference>
<sequence>MILTNEVPKKRFRKKEVLKIKETFRLDSEFQELYFMLIYQIKSAFAEKIDKFLHRLNSGFLMLHKNLKSKR</sequence>
<name>A0A420HSN8_9PEZI</name>
<dbReference type="AlphaFoldDB" id="A0A420HSN8"/>
<reference evidence="1 2" key="1">
    <citation type="journal article" date="2018" name="BMC Genomics">
        <title>Comparative genome analyses reveal sequence features reflecting distinct modes of host-adaptation between dicot and monocot powdery mildew.</title>
        <authorList>
            <person name="Wu Y."/>
            <person name="Ma X."/>
            <person name="Pan Z."/>
            <person name="Kale S.D."/>
            <person name="Song Y."/>
            <person name="King H."/>
            <person name="Zhang Q."/>
            <person name="Presley C."/>
            <person name="Deng X."/>
            <person name="Wei C.I."/>
            <person name="Xiao S."/>
        </authorList>
    </citation>
    <scope>NUCLEOTIDE SEQUENCE [LARGE SCALE GENOMIC DNA]</scope>
    <source>
        <strain evidence="1">UMSG2</strain>
    </source>
</reference>
<organism evidence="1 2">
    <name type="scientific">Erysiphe neolycopersici</name>
    <dbReference type="NCBI Taxonomy" id="212602"/>
    <lineage>
        <taxon>Eukaryota</taxon>
        <taxon>Fungi</taxon>
        <taxon>Dikarya</taxon>
        <taxon>Ascomycota</taxon>
        <taxon>Pezizomycotina</taxon>
        <taxon>Leotiomycetes</taxon>
        <taxon>Erysiphales</taxon>
        <taxon>Erysiphaceae</taxon>
        <taxon>Erysiphe</taxon>
    </lineage>
</organism>
<accession>A0A420HSN8</accession>